<sequence length="77" mass="8767">MPWTYRIVDHGEHFVLHEVELDDEGHVRDWLRRSIDFACDRDCSPGGIVSLLEDALKEARRAPVLKLTKDGALVEPA</sequence>
<keyword evidence="2" id="KW-1185">Reference proteome</keyword>
<evidence type="ECO:0000313" key="1">
    <source>
        <dbReference type="EMBL" id="NML94956.1"/>
    </source>
</evidence>
<comment type="caution">
    <text evidence="1">The sequence shown here is derived from an EMBL/GenBank/DDBJ whole genome shotgun (WGS) entry which is preliminary data.</text>
</comment>
<dbReference type="RefSeq" id="WP_169494227.1">
    <property type="nucleotide sequence ID" value="NZ_JABBGM010000006.1"/>
</dbReference>
<gene>
    <name evidence="1" type="ORF">HHL27_14875</name>
</gene>
<organism evidence="1 2">
    <name type="scientific">Novosphingobium olei</name>
    <dbReference type="NCBI Taxonomy" id="2728851"/>
    <lineage>
        <taxon>Bacteria</taxon>
        <taxon>Pseudomonadati</taxon>
        <taxon>Pseudomonadota</taxon>
        <taxon>Alphaproteobacteria</taxon>
        <taxon>Sphingomonadales</taxon>
        <taxon>Sphingomonadaceae</taxon>
        <taxon>Novosphingobium</taxon>
    </lineage>
</organism>
<protein>
    <submittedName>
        <fullName evidence="1">Uncharacterized protein</fullName>
    </submittedName>
</protein>
<dbReference type="Proteomes" id="UP000583556">
    <property type="component" value="Unassembled WGS sequence"/>
</dbReference>
<dbReference type="EMBL" id="JABBGM010000006">
    <property type="protein sequence ID" value="NML94956.1"/>
    <property type="molecule type" value="Genomic_DNA"/>
</dbReference>
<accession>A0A7Y0GA78</accession>
<reference evidence="1 2" key="1">
    <citation type="submission" date="2020-04" db="EMBL/GenBank/DDBJ databases">
        <title>Novosphingobium sp. TW-4 isolated from soil.</title>
        <authorList>
            <person name="Dahal R.H."/>
            <person name="Chaudhary D.K."/>
        </authorList>
    </citation>
    <scope>NUCLEOTIDE SEQUENCE [LARGE SCALE GENOMIC DNA]</scope>
    <source>
        <strain evidence="1 2">TW-4</strain>
    </source>
</reference>
<proteinExistence type="predicted"/>
<dbReference type="AlphaFoldDB" id="A0A7Y0GA78"/>
<name>A0A7Y0GA78_9SPHN</name>
<evidence type="ECO:0000313" key="2">
    <source>
        <dbReference type="Proteomes" id="UP000583556"/>
    </source>
</evidence>